<proteinExistence type="predicted"/>
<accession>A0A939PD10</accession>
<evidence type="ECO:0000259" key="2">
    <source>
        <dbReference type="Pfam" id="PF23636"/>
    </source>
</evidence>
<dbReference type="EMBL" id="JAGEOJ010000004">
    <property type="protein sequence ID" value="MBO2447419.1"/>
    <property type="molecule type" value="Genomic_DNA"/>
</dbReference>
<reference evidence="3" key="1">
    <citation type="submission" date="2021-03" db="EMBL/GenBank/DDBJ databases">
        <authorList>
            <person name="Kanchanasin P."/>
            <person name="Saeng-In P."/>
            <person name="Phongsopitanun W."/>
            <person name="Yuki M."/>
            <person name="Kudo T."/>
            <person name="Ohkuma M."/>
            <person name="Tanasupawat S."/>
        </authorList>
    </citation>
    <scope>NUCLEOTIDE SEQUENCE</scope>
    <source>
        <strain evidence="3">GKU 128</strain>
    </source>
</reference>
<feature type="transmembrane region" description="Helical" evidence="1">
    <location>
        <begin position="57"/>
        <end position="77"/>
    </location>
</feature>
<protein>
    <recommendedName>
        <fullName evidence="2">DUF7144 domain-containing protein</fullName>
    </recommendedName>
</protein>
<feature type="transmembrane region" description="Helical" evidence="1">
    <location>
        <begin position="107"/>
        <end position="126"/>
    </location>
</feature>
<keyword evidence="1" id="KW-0812">Transmembrane</keyword>
<sequence>MDDATKENWALGLAMFAGMMLIIIGLFQAIVGGSAIINDKFYAVTRHYVFEWDATVWGWIHLVVGVVLFAAGWAVFAGATWARWAGIAALSLSAAANFMSLPHYPAWSILIIGLDVVCIWALAVYMRPYAED</sequence>
<feature type="transmembrane region" description="Helical" evidence="1">
    <location>
        <begin position="12"/>
        <end position="37"/>
    </location>
</feature>
<evidence type="ECO:0000256" key="1">
    <source>
        <dbReference type="SAM" id="Phobius"/>
    </source>
</evidence>
<evidence type="ECO:0000313" key="4">
    <source>
        <dbReference type="Proteomes" id="UP000669179"/>
    </source>
</evidence>
<evidence type="ECO:0000313" key="3">
    <source>
        <dbReference type="EMBL" id="MBO2447419.1"/>
    </source>
</evidence>
<gene>
    <name evidence="3" type="ORF">J4573_10005</name>
</gene>
<dbReference type="RefSeq" id="WP_208255074.1">
    <property type="nucleotide sequence ID" value="NZ_JAGEOJ010000004.1"/>
</dbReference>
<keyword evidence="1" id="KW-1133">Transmembrane helix</keyword>
<name>A0A939PD10_9ACTN</name>
<keyword evidence="4" id="KW-1185">Reference proteome</keyword>
<dbReference type="Proteomes" id="UP000669179">
    <property type="component" value="Unassembled WGS sequence"/>
</dbReference>
<feature type="domain" description="DUF7144" evidence="2">
    <location>
        <begin position="14"/>
        <end position="126"/>
    </location>
</feature>
<organism evidence="3 4">
    <name type="scientific">Actinomadura barringtoniae</name>
    <dbReference type="NCBI Taxonomy" id="1427535"/>
    <lineage>
        <taxon>Bacteria</taxon>
        <taxon>Bacillati</taxon>
        <taxon>Actinomycetota</taxon>
        <taxon>Actinomycetes</taxon>
        <taxon>Streptosporangiales</taxon>
        <taxon>Thermomonosporaceae</taxon>
        <taxon>Actinomadura</taxon>
    </lineage>
</organism>
<comment type="caution">
    <text evidence="3">The sequence shown here is derived from an EMBL/GenBank/DDBJ whole genome shotgun (WGS) entry which is preliminary data.</text>
</comment>
<dbReference type="InterPro" id="IPR055568">
    <property type="entry name" value="DUF7144"/>
</dbReference>
<dbReference type="Pfam" id="PF23636">
    <property type="entry name" value="DUF7144"/>
    <property type="match status" value="1"/>
</dbReference>
<keyword evidence="1" id="KW-0472">Membrane</keyword>
<dbReference type="AlphaFoldDB" id="A0A939PD10"/>